<name>Q5Z8F3_ORYSJ</name>
<reference evidence="1" key="1">
    <citation type="journal article" date="2002" name="Nature">
        <title>The genome sequence and structure of rice chromosome 1.</title>
        <authorList>
            <person name="Sasaki T."/>
            <person name="Matsumoto T."/>
            <person name="Yamamoto K."/>
            <person name="Sakata K."/>
            <person name="Baba T."/>
            <person name="Katayose Y."/>
            <person name="Wu J."/>
            <person name="Niimura Y."/>
            <person name="Cheng Z."/>
            <person name="Nagamura Y."/>
            <person name="Antonio B.A."/>
            <person name="Kanamori H."/>
            <person name="Hosokawa S."/>
            <person name="Masukawa M."/>
            <person name="Arikawa K."/>
            <person name="Chiden Y."/>
            <person name="Hayashi M."/>
            <person name="Okamoto M."/>
            <person name="Ando T."/>
            <person name="Aoki H."/>
            <person name="Arita K."/>
            <person name="Hamada M."/>
            <person name="Harada C."/>
            <person name="Hijishita S."/>
            <person name="Honda M."/>
            <person name="Ichikawa Y."/>
            <person name="Idonuma A."/>
            <person name="Iijima M."/>
            <person name="Ikeda M."/>
            <person name="Ikeno M."/>
            <person name="Itoh S."/>
            <person name="Itoh T."/>
            <person name="Itoh Y."/>
            <person name="Itoh Y."/>
            <person name="Iwabuchi A."/>
            <person name="Kamiya K."/>
            <person name="Karasawa W."/>
            <person name="Katagiri S."/>
            <person name="Kikuta A."/>
            <person name="Kobayashi N."/>
            <person name="Kono I."/>
            <person name="Machita K."/>
            <person name="Maehara T."/>
            <person name="Mizuno H."/>
            <person name="Mizubayashi T."/>
            <person name="Mukai Y."/>
            <person name="Nagasaki H."/>
            <person name="Nakashima M."/>
            <person name="Nakama Y."/>
            <person name="Nakamichi Y."/>
            <person name="Nakamura M."/>
            <person name="Namiki N."/>
            <person name="Negishi M."/>
            <person name="Ohta I."/>
            <person name="Ono N."/>
            <person name="Saji S."/>
            <person name="Sakai K."/>
            <person name="Shibata M."/>
            <person name="Shimokawa T."/>
            <person name="Shomura A."/>
            <person name="Song J."/>
            <person name="Takazaki Y."/>
            <person name="Terasawa K."/>
            <person name="Tsuji K."/>
            <person name="Waki K."/>
            <person name="Yamagata H."/>
            <person name="Yamane H."/>
            <person name="Yoshiki S."/>
            <person name="Yoshihara R."/>
            <person name="Yukawa K."/>
            <person name="Zhong H."/>
            <person name="Iwama H."/>
            <person name="Endo T."/>
            <person name="Ito H."/>
            <person name="Hahn J.H."/>
            <person name="Kim H.I."/>
            <person name="Eun M.Y."/>
            <person name="Yano M."/>
            <person name="Jiang J."/>
            <person name="Gojobori T."/>
        </authorList>
    </citation>
    <scope>NUCLEOTIDE SEQUENCE [LARGE SCALE GENOMIC DNA]</scope>
</reference>
<gene>
    <name evidence="1" type="primary">P0487E11.30</name>
</gene>
<dbReference type="Proteomes" id="UP000817658">
    <property type="component" value="Chromosome 1"/>
</dbReference>
<evidence type="ECO:0000313" key="1">
    <source>
        <dbReference type="EMBL" id="BAD53931.1"/>
    </source>
</evidence>
<protein>
    <submittedName>
        <fullName evidence="1">Uncharacterized protein</fullName>
    </submittedName>
</protein>
<proteinExistence type="predicted"/>
<dbReference type="AlphaFoldDB" id="Q5Z8F3"/>
<accession>Q5Z8F3</accession>
<dbReference type="EMBL" id="AP003793">
    <property type="protein sequence ID" value="BAD53931.1"/>
    <property type="molecule type" value="Genomic_DNA"/>
</dbReference>
<organism evidence="1">
    <name type="scientific">Oryza sativa subsp. japonica</name>
    <name type="common">Rice</name>
    <dbReference type="NCBI Taxonomy" id="39947"/>
    <lineage>
        <taxon>Eukaryota</taxon>
        <taxon>Viridiplantae</taxon>
        <taxon>Streptophyta</taxon>
        <taxon>Embryophyta</taxon>
        <taxon>Tracheophyta</taxon>
        <taxon>Spermatophyta</taxon>
        <taxon>Magnoliopsida</taxon>
        <taxon>Liliopsida</taxon>
        <taxon>Poales</taxon>
        <taxon>Poaceae</taxon>
        <taxon>BOP clade</taxon>
        <taxon>Oryzoideae</taxon>
        <taxon>Oryzeae</taxon>
        <taxon>Oryzinae</taxon>
        <taxon>Oryza</taxon>
        <taxon>Oryza sativa</taxon>
    </lineage>
</organism>
<sequence length="104" mass="11757">MSSVISPTLLINNNVVIDVCVPQLIPGRGFNAQISSEITSEFLGVTIEIQDQKEKFRRRRKKTAENKVLNRNHATQDRLGFSTSYFPLRGPVTRKGAILLQFLQ</sequence>